<dbReference type="Proteomes" id="UP000245431">
    <property type="component" value="Chromosome PVE_r1"/>
</dbReference>
<dbReference type="Proteomes" id="UP000245431">
    <property type="component" value="Chromosome PVE_r2"/>
</dbReference>
<accession>A0A1D3K4W3</accession>
<dbReference type="RefSeq" id="WP_017848003.1">
    <property type="nucleotide sequence ID" value="NZ_AOUH01000026.1"/>
</dbReference>
<sequence length="267" mass="30001">MSIYRSRARAALASAQSELASNEDQHLKYAALELRMAIEAVTYDRASAYKSEFPPQEYETWQPKKVMAVLLEIDSTADSDSTISLGIEPSPGERPEVMHDLGKEVVFNLKAIKRHYDALGNFLHVPSIKQTLSGSLPGPEKIRNRCEEIARDLEEVLASKVFNSTLGIFSSFDCAECRVRIRKRMPRDKDQVIADCFECKASYTITRTSDGKFETETRTQEIPCPNPGCGHPAVIFPREVSEGEYWICEKCGGRNEFKLGILHHPAN</sequence>
<evidence type="ECO:0000313" key="3">
    <source>
        <dbReference type="Proteomes" id="UP000245431"/>
    </source>
</evidence>
<dbReference type="EMBL" id="LT599584">
    <property type="protein sequence ID" value="SBW84902.1"/>
    <property type="molecule type" value="Genomic_DNA"/>
</dbReference>
<evidence type="ECO:0000313" key="2">
    <source>
        <dbReference type="EMBL" id="SBW84902.1"/>
    </source>
</evidence>
<organism evidence="1 3">
    <name type="scientific">Pseudomonas veronii 1YdBTEX2</name>
    <dbReference type="NCBI Taxonomy" id="1295141"/>
    <lineage>
        <taxon>Bacteria</taxon>
        <taxon>Pseudomonadati</taxon>
        <taxon>Pseudomonadota</taxon>
        <taxon>Gammaproteobacteria</taxon>
        <taxon>Pseudomonadales</taxon>
        <taxon>Pseudomonadaceae</taxon>
        <taxon>Pseudomonas</taxon>
    </lineage>
</organism>
<protein>
    <submittedName>
        <fullName evidence="1">Uncharacterized protein</fullName>
    </submittedName>
</protein>
<gene>
    <name evidence="1" type="ORF">PVE_R1G5370</name>
    <name evidence="2" type="ORF">PVE_R2G0877</name>
</gene>
<dbReference type="AlphaFoldDB" id="A0A1D3K4W3"/>
<name>A0A1D3K4W3_PSEVE</name>
<evidence type="ECO:0000313" key="1">
    <source>
        <dbReference type="EMBL" id="SBW83251.1"/>
    </source>
</evidence>
<reference evidence="1" key="1">
    <citation type="submission" date="2016-07" db="EMBL/GenBank/DDBJ databases">
        <authorList>
            <person name="Bertelli C."/>
        </authorList>
    </citation>
    <scope>NUCLEOTIDE SEQUENCE</scope>
    <source>
        <strain evidence="1">1YdBTEX2</strain>
    </source>
</reference>
<dbReference type="EMBL" id="LT599583">
    <property type="protein sequence ID" value="SBW83251.1"/>
    <property type="molecule type" value="Genomic_DNA"/>
</dbReference>
<proteinExistence type="predicted"/>
<reference evidence="3" key="2">
    <citation type="submission" date="2016-07" db="EMBL/GenBank/DDBJ databases">
        <authorList>
            <person name="Florea S."/>
            <person name="Webb J.S."/>
            <person name="Jaromczyk J."/>
            <person name="Schardl C.L."/>
        </authorList>
    </citation>
    <scope>NUCLEOTIDE SEQUENCE [LARGE SCALE GENOMIC DNA]</scope>
    <source>
        <strain evidence="3">1YdBTEX2</strain>
    </source>
</reference>